<proteinExistence type="predicted"/>
<dbReference type="AlphaFoldDB" id="A0ABD2RIT4"/>
<comment type="caution">
    <text evidence="1">The sequence shown here is derived from an EMBL/GenBank/DDBJ whole genome shotgun (WGS) entry which is preliminary data.</text>
</comment>
<name>A0ABD2RIT4_9SOLN</name>
<accession>A0ABD2RIT4</accession>
<dbReference type="Proteomes" id="UP001627284">
    <property type="component" value="Unassembled WGS sequence"/>
</dbReference>
<gene>
    <name evidence="1" type="ORF">AABB24_034903</name>
</gene>
<keyword evidence="2" id="KW-1185">Reference proteome</keyword>
<dbReference type="EMBL" id="JBJKTR010000020">
    <property type="protein sequence ID" value="KAL3331311.1"/>
    <property type="molecule type" value="Genomic_DNA"/>
</dbReference>
<protein>
    <submittedName>
        <fullName evidence="1">Uncharacterized protein</fullName>
    </submittedName>
</protein>
<dbReference type="EMBL" id="JBJKTR010000020">
    <property type="protein sequence ID" value="KAL3331312.1"/>
    <property type="molecule type" value="Genomic_DNA"/>
</dbReference>
<evidence type="ECO:0000313" key="2">
    <source>
        <dbReference type="Proteomes" id="UP001627284"/>
    </source>
</evidence>
<reference evidence="1 2" key="1">
    <citation type="submission" date="2024-05" db="EMBL/GenBank/DDBJ databases">
        <title>De novo assembly of an allotetraploid wild potato.</title>
        <authorList>
            <person name="Hosaka A.J."/>
        </authorList>
    </citation>
    <scope>NUCLEOTIDE SEQUENCE [LARGE SCALE GENOMIC DNA]</scope>
    <source>
        <tissue evidence="1">Young leaves</tissue>
    </source>
</reference>
<organism evidence="1 2">
    <name type="scientific">Solanum stoloniferum</name>
    <dbReference type="NCBI Taxonomy" id="62892"/>
    <lineage>
        <taxon>Eukaryota</taxon>
        <taxon>Viridiplantae</taxon>
        <taxon>Streptophyta</taxon>
        <taxon>Embryophyta</taxon>
        <taxon>Tracheophyta</taxon>
        <taxon>Spermatophyta</taxon>
        <taxon>Magnoliopsida</taxon>
        <taxon>eudicotyledons</taxon>
        <taxon>Gunneridae</taxon>
        <taxon>Pentapetalae</taxon>
        <taxon>asterids</taxon>
        <taxon>lamiids</taxon>
        <taxon>Solanales</taxon>
        <taxon>Solanaceae</taxon>
        <taxon>Solanoideae</taxon>
        <taxon>Solaneae</taxon>
        <taxon>Solanum</taxon>
    </lineage>
</organism>
<feature type="non-terminal residue" evidence="1">
    <location>
        <position position="1"/>
    </location>
</feature>
<sequence length="106" mass="12324">NYKVHLFQLLDFPVTTKFPLFSFFNLSPINKLHLFAFWTSLSLLRMTQLFSCNFTLSILSFKIRNSTLASLISAFVILKNFSLCSMENNRDSVCVLNWEAKFQSLL</sequence>
<evidence type="ECO:0000313" key="1">
    <source>
        <dbReference type="EMBL" id="KAL3331312.1"/>
    </source>
</evidence>